<dbReference type="SUPFAM" id="SSF52540">
    <property type="entry name" value="P-loop containing nucleoside triphosphate hydrolases"/>
    <property type="match status" value="1"/>
</dbReference>
<dbReference type="Pfam" id="PF14490">
    <property type="entry name" value="HHH_RecD2"/>
    <property type="match status" value="1"/>
</dbReference>
<dbReference type="Gene3D" id="3.40.50.300">
    <property type="entry name" value="P-loop containing nucleotide triphosphate hydrolases"/>
    <property type="match status" value="2"/>
</dbReference>
<evidence type="ECO:0000259" key="2">
    <source>
        <dbReference type="Pfam" id="PF13538"/>
    </source>
</evidence>
<sequence length="793" mass="79309">MSQTQDPGEGPQETEPEARTVPEPVAEPVAGRSVENGRSVTDEPEAADGPSVTDGLEAAGQPPVPEPRSEAAASSPDAASRNANATNAANATTANAATTDAATTAAGQTADGAQRAAEVAALAEAIRTIGGGATASGPAAAAPAAAAAGGPSADQARETALRAVGEVLSAGGAPAPAVAGLATAALAAFGEGAAEALREDPWTLLALPGVRPEQADGFARALLGSQAGPGDPRRGQALAVWLLEQAAVRGHSALEAGELQAGLAKLGLPEPEKAIQEAVLDGRVMPFQEEETGPGAHPVAEDEEPPMRMLLALERLALAEDSAADGLVRIMSTFEPPAAGTDGAAEPGEELADEESTARESTDGDFAGEEAVRPTTEAWEAAAAAAPSASAAALLRAVAAHPLVLHTGDAAARAELAALLAAARGLGLRAWSAAWSEHGRDALAALLPTEPTEATEAGAAGIPSLTLAELLGAGARATAGTTGAGAGAGGPGRAADGSLAVDLLIVQDAPLLDLELAATLVESLADGTRLVLSGDPGQLWSAGPGRLFADLLAAKPCPVVASRTPDLSPIGELVSGIGIGELQSVEAPEKEVVILTARGAGEAVHRAIQLLTDSIPRALGIPAEQTVLLTPGHGGEAGTRALNSAAKAQLNPGPGRFAGFDPGDRVVYSPLPGVNRPGSVLGGDGAGLRLALAGGEELLLPPTQVDRLRHGWALTAHQAVGRRWPGVVVVLPEDTAAGLTRQWVYTAFGRAERHLSVVHAAGPALAQAVAERPATPRTTRLRAILAEHAEQAY</sequence>
<feature type="region of interest" description="Disordered" evidence="1">
    <location>
        <begin position="1"/>
        <end position="109"/>
    </location>
</feature>
<keyword evidence="5" id="KW-1185">Reference proteome</keyword>
<feature type="region of interest" description="Disordered" evidence="1">
    <location>
        <begin position="335"/>
        <end position="373"/>
    </location>
</feature>
<evidence type="ECO:0000256" key="1">
    <source>
        <dbReference type="SAM" id="MobiDB-lite"/>
    </source>
</evidence>
<dbReference type="InterPro" id="IPR027417">
    <property type="entry name" value="P-loop_NTPase"/>
</dbReference>
<comment type="caution">
    <text evidence="4">The sequence shown here is derived from an EMBL/GenBank/DDBJ whole genome shotgun (WGS) entry which is preliminary data.</text>
</comment>
<organism evidence="4 5">
    <name type="scientific">Kitasatospora kifunensis</name>
    <name type="common">Streptomyces kifunensis</name>
    <dbReference type="NCBI Taxonomy" id="58351"/>
    <lineage>
        <taxon>Bacteria</taxon>
        <taxon>Bacillati</taxon>
        <taxon>Actinomycetota</taxon>
        <taxon>Actinomycetes</taxon>
        <taxon>Kitasatosporales</taxon>
        <taxon>Streptomycetaceae</taxon>
        <taxon>Kitasatospora</taxon>
    </lineage>
</organism>
<dbReference type="InterPro" id="IPR027785">
    <property type="entry name" value="UvrD-like_helicase_C"/>
</dbReference>
<feature type="compositionally biased region" description="Low complexity" evidence="1">
    <location>
        <begin position="70"/>
        <end position="109"/>
    </location>
</feature>
<evidence type="ECO:0000313" key="5">
    <source>
        <dbReference type="Proteomes" id="UP000540506"/>
    </source>
</evidence>
<gene>
    <name evidence="4" type="ORF">FHR34_001385</name>
</gene>
<feature type="domain" description="UvrD-like helicase C-terminal" evidence="2">
    <location>
        <begin position="710"/>
        <end position="758"/>
    </location>
</feature>
<evidence type="ECO:0000313" key="4">
    <source>
        <dbReference type="EMBL" id="MBB4922392.1"/>
    </source>
</evidence>
<proteinExistence type="predicted"/>
<name>A0A7W7VTL8_KITKI</name>
<dbReference type="EMBL" id="JACHJV010000001">
    <property type="protein sequence ID" value="MBB4922392.1"/>
    <property type="molecule type" value="Genomic_DNA"/>
</dbReference>
<dbReference type="Gene3D" id="2.30.30.940">
    <property type="match status" value="1"/>
</dbReference>
<accession>A0A7W7VTL8</accession>
<protein>
    <submittedName>
        <fullName evidence="4">Uncharacterized protein</fullName>
    </submittedName>
</protein>
<dbReference type="Proteomes" id="UP000540506">
    <property type="component" value="Unassembled WGS sequence"/>
</dbReference>
<dbReference type="Pfam" id="PF13538">
    <property type="entry name" value="UvrD_C_2"/>
    <property type="match status" value="1"/>
</dbReference>
<reference evidence="4 5" key="1">
    <citation type="submission" date="2020-08" db="EMBL/GenBank/DDBJ databases">
        <title>Sequencing the genomes of 1000 actinobacteria strains.</title>
        <authorList>
            <person name="Klenk H.-P."/>
        </authorList>
    </citation>
    <scope>NUCLEOTIDE SEQUENCE [LARGE SCALE GENOMIC DNA]</scope>
    <source>
        <strain evidence="4 5">DSM 41654</strain>
    </source>
</reference>
<dbReference type="InterPro" id="IPR029493">
    <property type="entry name" value="RecD2-like_HHH"/>
</dbReference>
<dbReference type="AlphaFoldDB" id="A0A7W7VTL8"/>
<feature type="domain" description="ATP-dependent RecD2 DNA helicase-like helix-hairpin-helix" evidence="3">
    <location>
        <begin position="180"/>
        <end position="252"/>
    </location>
</feature>
<evidence type="ECO:0000259" key="3">
    <source>
        <dbReference type="Pfam" id="PF14490"/>
    </source>
</evidence>
<dbReference type="CDD" id="cd18809">
    <property type="entry name" value="SF1_C_RecD"/>
    <property type="match status" value="1"/>
</dbReference>
<dbReference type="RefSeq" id="WP_312897145.1">
    <property type="nucleotide sequence ID" value="NZ_JACHJV010000001.1"/>
</dbReference>